<dbReference type="EMBL" id="ML992684">
    <property type="protein sequence ID" value="KAF2209838.1"/>
    <property type="molecule type" value="Genomic_DNA"/>
</dbReference>
<dbReference type="PANTHER" id="PTHR18952:SF274">
    <property type="entry name" value="ALPHA-CARBONIC ANHYDRASE DOMAIN-CONTAINING PROTEIN"/>
    <property type="match status" value="1"/>
</dbReference>
<dbReference type="CDD" id="cd03124">
    <property type="entry name" value="alpha_CA_prokaryotic_like"/>
    <property type="match status" value="1"/>
</dbReference>
<keyword evidence="4" id="KW-1185">Reference proteome</keyword>
<dbReference type="InterPro" id="IPR001148">
    <property type="entry name" value="CA_dom"/>
</dbReference>
<feature type="domain" description="Alpha-carbonic anhydrase" evidence="2">
    <location>
        <begin position="42"/>
        <end position="275"/>
    </location>
</feature>
<feature type="signal peptide" evidence="1">
    <location>
        <begin position="1"/>
        <end position="21"/>
    </location>
</feature>
<keyword evidence="1" id="KW-0732">Signal</keyword>
<dbReference type="AlphaFoldDB" id="A0A6A6F8W6"/>
<dbReference type="OrthoDB" id="429145at2759"/>
<organism evidence="3 4">
    <name type="scientific">Cercospora zeae-maydis SCOH1-5</name>
    <dbReference type="NCBI Taxonomy" id="717836"/>
    <lineage>
        <taxon>Eukaryota</taxon>
        <taxon>Fungi</taxon>
        <taxon>Dikarya</taxon>
        <taxon>Ascomycota</taxon>
        <taxon>Pezizomycotina</taxon>
        <taxon>Dothideomycetes</taxon>
        <taxon>Dothideomycetidae</taxon>
        <taxon>Mycosphaerellales</taxon>
        <taxon>Mycosphaerellaceae</taxon>
        <taxon>Cercospora</taxon>
    </lineage>
</organism>
<evidence type="ECO:0000256" key="1">
    <source>
        <dbReference type="SAM" id="SignalP"/>
    </source>
</evidence>
<gene>
    <name evidence="3" type="ORF">CERZMDRAFT_99897</name>
</gene>
<reference evidence="3" key="1">
    <citation type="journal article" date="2020" name="Stud. Mycol.">
        <title>101 Dothideomycetes genomes: a test case for predicting lifestyles and emergence of pathogens.</title>
        <authorList>
            <person name="Haridas S."/>
            <person name="Albert R."/>
            <person name="Binder M."/>
            <person name="Bloem J."/>
            <person name="Labutti K."/>
            <person name="Salamov A."/>
            <person name="Andreopoulos B."/>
            <person name="Baker S."/>
            <person name="Barry K."/>
            <person name="Bills G."/>
            <person name="Bluhm B."/>
            <person name="Cannon C."/>
            <person name="Castanera R."/>
            <person name="Culley D."/>
            <person name="Daum C."/>
            <person name="Ezra D."/>
            <person name="Gonzalez J."/>
            <person name="Henrissat B."/>
            <person name="Kuo A."/>
            <person name="Liang C."/>
            <person name="Lipzen A."/>
            <person name="Lutzoni F."/>
            <person name="Magnuson J."/>
            <person name="Mondo S."/>
            <person name="Nolan M."/>
            <person name="Ohm R."/>
            <person name="Pangilinan J."/>
            <person name="Park H.-J."/>
            <person name="Ramirez L."/>
            <person name="Alfaro M."/>
            <person name="Sun H."/>
            <person name="Tritt A."/>
            <person name="Yoshinaga Y."/>
            <person name="Zwiers L.-H."/>
            <person name="Turgeon B."/>
            <person name="Goodwin S."/>
            <person name="Spatafora J."/>
            <person name="Crous P."/>
            <person name="Grigoriev I."/>
        </authorList>
    </citation>
    <scope>NUCLEOTIDE SEQUENCE</scope>
    <source>
        <strain evidence="3">SCOH1-5</strain>
    </source>
</reference>
<protein>
    <recommendedName>
        <fullName evidence="2">Alpha-carbonic anhydrase domain-containing protein</fullName>
    </recommendedName>
</protein>
<dbReference type="Proteomes" id="UP000799539">
    <property type="component" value="Unassembled WGS sequence"/>
</dbReference>
<dbReference type="PANTHER" id="PTHR18952">
    <property type="entry name" value="CARBONIC ANHYDRASE"/>
    <property type="match status" value="1"/>
</dbReference>
<evidence type="ECO:0000259" key="2">
    <source>
        <dbReference type="PROSITE" id="PS51144"/>
    </source>
</evidence>
<dbReference type="SUPFAM" id="SSF51069">
    <property type="entry name" value="Carbonic anhydrase"/>
    <property type="match status" value="1"/>
</dbReference>
<dbReference type="Pfam" id="PF00194">
    <property type="entry name" value="Carb_anhydrase"/>
    <property type="match status" value="1"/>
</dbReference>
<proteinExistence type="predicted"/>
<dbReference type="InterPro" id="IPR036398">
    <property type="entry name" value="CA_dom_sf"/>
</dbReference>
<dbReference type="GO" id="GO:0004089">
    <property type="term" value="F:carbonate dehydratase activity"/>
    <property type="evidence" value="ECO:0007669"/>
    <property type="project" value="InterPro"/>
</dbReference>
<dbReference type="GO" id="GO:0008270">
    <property type="term" value="F:zinc ion binding"/>
    <property type="evidence" value="ECO:0007669"/>
    <property type="project" value="InterPro"/>
</dbReference>
<dbReference type="Gene3D" id="3.10.200.10">
    <property type="entry name" value="Alpha carbonic anhydrase"/>
    <property type="match status" value="1"/>
</dbReference>
<dbReference type="PROSITE" id="PS51144">
    <property type="entry name" value="ALPHA_CA_2"/>
    <property type="match status" value="1"/>
</dbReference>
<evidence type="ECO:0000313" key="3">
    <source>
        <dbReference type="EMBL" id="KAF2209838.1"/>
    </source>
</evidence>
<feature type="chain" id="PRO_5025644606" description="Alpha-carbonic anhydrase domain-containing protein" evidence="1">
    <location>
        <begin position="22"/>
        <end position="282"/>
    </location>
</feature>
<dbReference type="InterPro" id="IPR041891">
    <property type="entry name" value="Alpha_CA_prokaryot-like"/>
</dbReference>
<dbReference type="SMART" id="SM01057">
    <property type="entry name" value="Carb_anhydrase"/>
    <property type="match status" value="1"/>
</dbReference>
<dbReference type="InterPro" id="IPR023561">
    <property type="entry name" value="Carbonic_anhydrase_a-class"/>
</dbReference>
<accession>A0A6A6F8W6</accession>
<name>A0A6A6F8W6_9PEZI</name>
<sequence length="282" mass="31294">MYLSEVGSFAALACLTGCALAGPIIERAWDHAVNNSHGHTCPPYDYQHQDKWSDSGSQCSSGHHQSPVDLSNVAWSSLHKPSFGFPQGNFVLGKVFNRCFGPEWEPEDQAQAPTLHFDGQTYSLLQWHTHTPSSEHAVVGGRTAGEIHFVFGEGSTPKAVFGVPLVHGRYSNFFSAVLRNDSGAWPGVKDPTTKLNLELDFSEFFDAAHTAQYWTYSGSLTTPGCTEGIRWFVSGMKHSMSDEEFTRLNDVSIDSVRDLQPIDQQFDESLFDKVECVRHTDM</sequence>
<evidence type="ECO:0000313" key="4">
    <source>
        <dbReference type="Proteomes" id="UP000799539"/>
    </source>
</evidence>